<dbReference type="Proteomes" id="UP000076871">
    <property type="component" value="Unassembled WGS sequence"/>
</dbReference>
<dbReference type="InterPro" id="IPR036259">
    <property type="entry name" value="MFS_trans_sf"/>
</dbReference>
<keyword evidence="4" id="KW-1133">Transmembrane helix</keyword>
<evidence type="ECO:0000256" key="4">
    <source>
        <dbReference type="SAM" id="Phobius"/>
    </source>
</evidence>
<dbReference type="InterPro" id="IPR050327">
    <property type="entry name" value="Proton-linked_MCT"/>
</dbReference>
<evidence type="ECO:0000259" key="5">
    <source>
        <dbReference type="PROSITE" id="PS50850"/>
    </source>
</evidence>
<organism evidence="6 7">
    <name type="scientific">Laetiporus sulphureus 93-53</name>
    <dbReference type="NCBI Taxonomy" id="1314785"/>
    <lineage>
        <taxon>Eukaryota</taxon>
        <taxon>Fungi</taxon>
        <taxon>Dikarya</taxon>
        <taxon>Basidiomycota</taxon>
        <taxon>Agaricomycotina</taxon>
        <taxon>Agaricomycetes</taxon>
        <taxon>Polyporales</taxon>
        <taxon>Laetiporus</taxon>
    </lineage>
</organism>
<sequence length="451" mass="48731">MPDEQITFEEKASHREQSQENDTQSPTPVVDVEKSAPPANQIVIPDGGFQAWMSIVGGWLVSFCTFGFASSFGVFEDYYVQHSTETSSNISWIGSLMLFFLFTMGLPAGKLFDMGYFHHLIAFGSLLLVFCMMMLSLADVTHYYELILAQGIGIGLGAGCLLVPALSAQSHHWRRRRSFAMGLVLTGSSVGGIIYPIMLNQLFNNGVGFAWGVRAAAFMTLGLLVIANFALTTRLPSRRDRKRLGLPEPDHKPKISSVLTDPPYIIANIGAFLGLWGVFLPYFYLQLFVNAHGLSKNLAFYSISILNAASIIGRTVPNALSDRFGAFNTLTPVSLIIGGLLWVMFGATTPGGVIVFSILYGAFSGGFISLLPPTFASMAKHPEEIGVRIGFGYCFSALALLTGTPIDGALLGSHDAWAKPIIFSGVVILAGTACLATARMIVTKQKGTWKA</sequence>
<comment type="similarity">
    <text evidence="2">Belongs to the major facilitator superfamily. Monocarboxylate porter (TC 2.A.1.13) family.</text>
</comment>
<feature type="domain" description="Major facilitator superfamily (MFS) profile" evidence="5">
    <location>
        <begin position="50"/>
        <end position="448"/>
    </location>
</feature>
<feature type="transmembrane region" description="Helical" evidence="4">
    <location>
        <begin position="90"/>
        <end position="109"/>
    </location>
</feature>
<evidence type="ECO:0000256" key="2">
    <source>
        <dbReference type="ARBA" id="ARBA00006727"/>
    </source>
</evidence>
<dbReference type="EMBL" id="KV427632">
    <property type="protein sequence ID" value="KZT05139.1"/>
    <property type="molecule type" value="Genomic_DNA"/>
</dbReference>
<feature type="transmembrane region" description="Helical" evidence="4">
    <location>
        <begin position="264"/>
        <end position="285"/>
    </location>
</feature>
<dbReference type="OrthoDB" id="6499973at2759"/>
<evidence type="ECO:0000256" key="3">
    <source>
        <dbReference type="SAM" id="MobiDB-lite"/>
    </source>
</evidence>
<feature type="compositionally biased region" description="Basic and acidic residues" evidence="3">
    <location>
        <begin position="8"/>
        <end position="18"/>
    </location>
</feature>
<keyword evidence="4" id="KW-0812">Transmembrane</keyword>
<feature type="region of interest" description="Disordered" evidence="3">
    <location>
        <begin position="1"/>
        <end position="31"/>
    </location>
</feature>
<feature type="transmembrane region" description="Helical" evidence="4">
    <location>
        <begin position="351"/>
        <end position="373"/>
    </location>
</feature>
<comment type="subcellular location">
    <subcellularLocation>
        <location evidence="1">Membrane</location>
        <topology evidence="1">Multi-pass membrane protein</topology>
    </subcellularLocation>
</comment>
<evidence type="ECO:0000313" key="7">
    <source>
        <dbReference type="Proteomes" id="UP000076871"/>
    </source>
</evidence>
<dbReference type="RefSeq" id="XP_040762879.1">
    <property type="nucleotide sequence ID" value="XM_040909211.1"/>
</dbReference>
<dbReference type="Gene3D" id="1.20.1250.20">
    <property type="entry name" value="MFS general substrate transporter like domains"/>
    <property type="match status" value="2"/>
</dbReference>
<reference evidence="6 7" key="1">
    <citation type="journal article" date="2016" name="Mol. Biol. Evol.">
        <title>Comparative Genomics of Early-Diverging Mushroom-Forming Fungi Provides Insights into the Origins of Lignocellulose Decay Capabilities.</title>
        <authorList>
            <person name="Nagy L.G."/>
            <person name="Riley R."/>
            <person name="Tritt A."/>
            <person name="Adam C."/>
            <person name="Daum C."/>
            <person name="Floudas D."/>
            <person name="Sun H."/>
            <person name="Yadav J.S."/>
            <person name="Pangilinan J."/>
            <person name="Larsson K.H."/>
            <person name="Matsuura K."/>
            <person name="Barry K."/>
            <person name="Labutti K."/>
            <person name="Kuo R."/>
            <person name="Ohm R.A."/>
            <person name="Bhattacharya S.S."/>
            <person name="Shirouzu T."/>
            <person name="Yoshinaga Y."/>
            <person name="Martin F.M."/>
            <person name="Grigoriev I.V."/>
            <person name="Hibbett D.S."/>
        </authorList>
    </citation>
    <scope>NUCLEOTIDE SEQUENCE [LARGE SCALE GENOMIC DNA]</scope>
    <source>
        <strain evidence="6 7">93-53</strain>
    </source>
</reference>
<dbReference type="PANTHER" id="PTHR11360:SF284">
    <property type="entry name" value="EG:103B4.3 PROTEIN-RELATED"/>
    <property type="match status" value="1"/>
</dbReference>
<keyword evidence="7" id="KW-1185">Reference proteome</keyword>
<keyword evidence="4" id="KW-0472">Membrane</keyword>
<dbReference type="SUPFAM" id="SSF103473">
    <property type="entry name" value="MFS general substrate transporter"/>
    <property type="match status" value="1"/>
</dbReference>
<dbReference type="PROSITE" id="PS50850">
    <property type="entry name" value="MFS"/>
    <property type="match status" value="1"/>
</dbReference>
<name>A0A165DLD6_9APHY</name>
<dbReference type="InterPro" id="IPR020846">
    <property type="entry name" value="MFS_dom"/>
</dbReference>
<feature type="transmembrane region" description="Helical" evidence="4">
    <location>
        <begin position="421"/>
        <end position="442"/>
    </location>
</feature>
<feature type="transmembrane region" description="Helical" evidence="4">
    <location>
        <begin position="51"/>
        <end position="70"/>
    </location>
</feature>
<feature type="transmembrane region" description="Helical" evidence="4">
    <location>
        <begin position="297"/>
        <end position="313"/>
    </location>
</feature>
<feature type="transmembrane region" description="Helical" evidence="4">
    <location>
        <begin position="147"/>
        <end position="167"/>
    </location>
</feature>
<dbReference type="GeneID" id="63826240"/>
<dbReference type="GO" id="GO:0016020">
    <property type="term" value="C:membrane"/>
    <property type="evidence" value="ECO:0007669"/>
    <property type="project" value="UniProtKB-SubCell"/>
</dbReference>
<proteinExistence type="inferred from homology"/>
<feature type="transmembrane region" description="Helical" evidence="4">
    <location>
        <begin position="179"/>
        <end position="199"/>
    </location>
</feature>
<feature type="transmembrane region" description="Helical" evidence="4">
    <location>
        <begin position="211"/>
        <end position="231"/>
    </location>
</feature>
<feature type="transmembrane region" description="Helical" evidence="4">
    <location>
        <begin position="325"/>
        <end position="345"/>
    </location>
</feature>
<accession>A0A165DLD6</accession>
<evidence type="ECO:0000313" key="6">
    <source>
        <dbReference type="EMBL" id="KZT05139.1"/>
    </source>
</evidence>
<dbReference type="AlphaFoldDB" id="A0A165DLD6"/>
<feature type="transmembrane region" description="Helical" evidence="4">
    <location>
        <begin position="385"/>
        <end position="401"/>
    </location>
</feature>
<dbReference type="InterPro" id="IPR011701">
    <property type="entry name" value="MFS"/>
</dbReference>
<dbReference type="PANTHER" id="PTHR11360">
    <property type="entry name" value="MONOCARBOXYLATE TRANSPORTER"/>
    <property type="match status" value="1"/>
</dbReference>
<feature type="transmembrane region" description="Helical" evidence="4">
    <location>
        <begin position="116"/>
        <end position="135"/>
    </location>
</feature>
<dbReference type="GO" id="GO:0022857">
    <property type="term" value="F:transmembrane transporter activity"/>
    <property type="evidence" value="ECO:0007669"/>
    <property type="project" value="InterPro"/>
</dbReference>
<dbReference type="CDD" id="cd17352">
    <property type="entry name" value="MFS_MCT_SLC16"/>
    <property type="match status" value="1"/>
</dbReference>
<evidence type="ECO:0000256" key="1">
    <source>
        <dbReference type="ARBA" id="ARBA00004141"/>
    </source>
</evidence>
<dbReference type="InParanoid" id="A0A165DLD6"/>
<gene>
    <name evidence="6" type="ORF">LAESUDRAFT_727384</name>
</gene>
<protein>
    <submittedName>
        <fullName evidence="6">MFS general substrate transporter</fullName>
    </submittedName>
</protein>
<dbReference type="Pfam" id="PF07690">
    <property type="entry name" value="MFS_1"/>
    <property type="match status" value="1"/>
</dbReference>